<evidence type="ECO:0000313" key="3">
    <source>
        <dbReference type="Proteomes" id="UP001610432"/>
    </source>
</evidence>
<gene>
    <name evidence="2" type="ORF">BJX67DRAFT_359638</name>
</gene>
<dbReference type="EMBL" id="JBFXLQ010000035">
    <property type="protein sequence ID" value="KAL2865020.1"/>
    <property type="molecule type" value="Genomic_DNA"/>
</dbReference>
<name>A0ABR4LKG5_9EURO</name>
<dbReference type="Proteomes" id="UP001610432">
    <property type="component" value="Unassembled WGS sequence"/>
</dbReference>
<organism evidence="2 3">
    <name type="scientific">Aspergillus lucknowensis</name>
    <dbReference type="NCBI Taxonomy" id="176173"/>
    <lineage>
        <taxon>Eukaryota</taxon>
        <taxon>Fungi</taxon>
        <taxon>Dikarya</taxon>
        <taxon>Ascomycota</taxon>
        <taxon>Pezizomycotina</taxon>
        <taxon>Eurotiomycetes</taxon>
        <taxon>Eurotiomycetidae</taxon>
        <taxon>Eurotiales</taxon>
        <taxon>Aspergillaceae</taxon>
        <taxon>Aspergillus</taxon>
        <taxon>Aspergillus subgen. Nidulantes</taxon>
    </lineage>
</organism>
<dbReference type="GeneID" id="98144775"/>
<accession>A0ABR4LKG5</accession>
<reference evidence="2 3" key="1">
    <citation type="submission" date="2024-07" db="EMBL/GenBank/DDBJ databases">
        <title>Section-level genome sequencing and comparative genomics of Aspergillus sections Usti and Cavernicolus.</title>
        <authorList>
            <consortium name="Lawrence Berkeley National Laboratory"/>
            <person name="Nybo J.L."/>
            <person name="Vesth T.C."/>
            <person name="Theobald S."/>
            <person name="Frisvad J.C."/>
            <person name="Larsen T.O."/>
            <person name="Kjaerboelling I."/>
            <person name="Rothschild-Mancinelli K."/>
            <person name="Lyhne E.K."/>
            <person name="Kogle M.E."/>
            <person name="Barry K."/>
            <person name="Clum A."/>
            <person name="Na H."/>
            <person name="Ledsgaard L."/>
            <person name="Lin J."/>
            <person name="Lipzen A."/>
            <person name="Kuo A."/>
            <person name="Riley R."/>
            <person name="Mondo S."/>
            <person name="Labutti K."/>
            <person name="Haridas S."/>
            <person name="Pangalinan J."/>
            <person name="Salamov A.A."/>
            <person name="Simmons B.A."/>
            <person name="Magnuson J.K."/>
            <person name="Chen J."/>
            <person name="Drula E."/>
            <person name="Henrissat B."/>
            <person name="Wiebenga A."/>
            <person name="Lubbers R.J."/>
            <person name="Gomes A.C."/>
            <person name="Macurrencykelacurrency M.R."/>
            <person name="Stajich J."/>
            <person name="Grigoriev I.V."/>
            <person name="Mortensen U.H."/>
            <person name="De Vries R.P."/>
            <person name="Baker S.E."/>
            <person name="Andersen M.R."/>
        </authorList>
    </citation>
    <scope>NUCLEOTIDE SEQUENCE [LARGE SCALE GENOMIC DNA]</scope>
    <source>
        <strain evidence="2 3">CBS 449.75</strain>
    </source>
</reference>
<sequence length="255" mass="28424">MSNDSSVSRVTNSRLQYDPDQQALNGEYMDQVFEPIRVFDTPDGRKWGHYRLTKKGNDLLRSKCRSHLQKAVWNMPCYEIQMGPKMVQEYQIVSARTSYINAILIATRGLQMRSKCTRDKHKIFRETYRLPGFCEGACSGCKWQDRGRICPYRSTTEERYEPGSNPVPAIPLPNFPAGDTLAGDFHGGDSYAADSSGAEPQSGDSHGVTPIAVAPMAAVPMAAIPMDGAMDGIQDMSVSEMFSLYQFFHQSSSLQ</sequence>
<evidence type="ECO:0000313" key="2">
    <source>
        <dbReference type="EMBL" id="KAL2865020.1"/>
    </source>
</evidence>
<protein>
    <submittedName>
        <fullName evidence="2">Uncharacterized protein</fullName>
    </submittedName>
</protein>
<comment type="caution">
    <text evidence="2">The sequence shown here is derived from an EMBL/GenBank/DDBJ whole genome shotgun (WGS) entry which is preliminary data.</text>
</comment>
<dbReference type="RefSeq" id="XP_070883999.1">
    <property type="nucleotide sequence ID" value="XM_071029703.1"/>
</dbReference>
<proteinExistence type="predicted"/>
<feature type="region of interest" description="Disordered" evidence="1">
    <location>
        <begin position="186"/>
        <end position="208"/>
    </location>
</feature>
<evidence type="ECO:0000256" key="1">
    <source>
        <dbReference type="SAM" id="MobiDB-lite"/>
    </source>
</evidence>
<keyword evidence="3" id="KW-1185">Reference proteome</keyword>